<reference evidence="3 4" key="1">
    <citation type="submission" date="2020-05" db="EMBL/GenBank/DDBJ databases">
        <title>Distinct polysaccharide utilization as determinants for interspecies competition between intestinal Prevotella spp.</title>
        <authorList>
            <person name="Galvez E.J.C."/>
            <person name="Iljazovic A."/>
            <person name="Strowig T."/>
        </authorList>
    </citation>
    <scope>NUCLEOTIDE SEQUENCE [LARGE SCALE GENOMIC DNA]</scope>
    <source>
        <strain evidence="3 4">PCHR</strain>
    </source>
</reference>
<evidence type="ECO:0000259" key="2">
    <source>
        <dbReference type="Pfam" id="PF13449"/>
    </source>
</evidence>
<feature type="chain" id="PRO_5045854278" evidence="1">
    <location>
        <begin position="21"/>
        <end position="338"/>
    </location>
</feature>
<gene>
    <name evidence="3" type="ORF">HPS54_11335</name>
</gene>
<evidence type="ECO:0000256" key="1">
    <source>
        <dbReference type="SAM" id="SignalP"/>
    </source>
</evidence>
<keyword evidence="4" id="KW-1185">Reference proteome</keyword>
<dbReference type="Pfam" id="PF13449">
    <property type="entry name" value="Phytase-like"/>
    <property type="match status" value="1"/>
</dbReference>
<dbReference type="EMBL" id="JABKKJ010000028">
    <property type="protein sequence ID" value="NPE26092.1"/>
    <property type="molecule type" value="Genomic_DNA"/>
</dbReference>
<proteinExistence type="predicted"/>
<evidence type="ECO:0000313" key="4">
    <source>
        <dbReference type="Proteomes" id="UP000820977"/>
    </source>
</evidence>
<name>A0ABX2B6T1_9BACT</name>
<protein>
    <submittedName>
        <fullName evidence="3">Esterase-like activity of phytase family protein</fullName>
    </submittedName>
</protein>
<organism evidence="3 4">
    <name type="scientific">Xylanibacter caecicola</name>
    <dbReference type="NCBI Taxonomy" id="2736294"/>
    <lineage>
        <taxon>Bacteria</taxon>
        <taxon>Pseudomonadati</taxon>
        <taxon>Bacteroidota</taxon>
        <taxon>Bacteroidia</taxon>
        <taxon>Bacteroidales</taxon>
        <taxon>Prevotellaceae</taxon>
        <taxon>Xylanibacter</taxon>
    </lineage>
</organism>
<feature type="domain" description="Phytase-like" evidence="2">
    <location>
        <begin position="39"/>
        <end position="319"/>
    </location>
</feature>
<dbReference type="Proteomes" id="UP000820977">
    <property type="component" value="Unassembled WGS sequence"/>
</dbReference>
<feature type="signal peptide" evidence="1">
    <location>
        <begin position="1"/>
        <end position="20"/>
    </location>
</feature>
<keyword evidence="1" id="KW-0732">Signal</keyword>
<dbReference type="InterPro" id="IPR027372">
    <property type="entry name" value="Phytase-like_dom"/>
</dbReference>
<dbReference type="RefSeq" id="WP_172345560.1">
    <property type="nucleotide sequence ID" value="NZ_CASYYZ010000085.1"/>
</dbReference>
<dbReference type="SUPFAM" id="SSF50956">
    <property type="entry name" value="Thermostable phytase (3-phytase)"/>
    <property type="match status" value="1"/>
</dbReference>
<comment type="caution">
    <text evidence="3">The sequence shown here is derived from an EMBL/GenBank/DDBJ whole genome shotgun (WGS) entry which is preliminary data.</text>
</comment>
<accession>A0ABX2B6T1</accession>
<sequence>MRRLFLILTLLLMIAQMMSAQSELLGVNRQRHFSGILPGNYSGIAHIRGDEYAVVSDKSFSNGFFVFKIAVDSITGDILSVRDNGFHGNDMKGGDLEGIAYNPVTNTVFISGEADNSVAEYTLQGDTTGRRMSVPDVFRHATGNAGLESLSYNVHTGMYWTMNESTLTCDGLQTTSVNRLRNRLRLQSFGEDLLPRNQYAYLMDEPVADKTARNYAMGVSEVLALDNGRLLVLERELYVPKQKIGAFVNCKIYEVNPSEAQPISTSEPLTASSPYMDKRLIYSWRTNITLLDHSFANYEGMCLGPFLKDGSRVVILISDSQNGYGGILKDWFKTIVIK</sequence>
<evidence type="ECO:0000313" key="3">
    <source>
        <dbReference type="EMBL" id="NPE26092.1"/>
    </source>
</evidence>